<evidence type="ECO:0000256" key="5">
    <source>
        <dbReference type="SAM" id="Phobius"/>
    </source>
</evidence>
<feature type="transmembrane region" description="Helical" evidence="5">
    <location>
        <begin position="171"/>
        <end position="197"/>
    </location>
</feature>
<dbReference type="Proteomes" id="UP001221898">
    <property type="component" value="Unassembled WGS sequence"/>
</dbReference>
<evidence type="ECO:0000256" key="2">
    <source>
        <dbReference type="ARBA" id="ARBA00022692"/>
    </source>
</evidence>
<dbReference type="InterPro" id="IPR013783">
    <property type="entry name" value="Ig-like_fold"/>
</dbReference>
<feature type="region of interest" description="Disordered" evidence="4">
    <location>
        <begin position="246"/>
        <end position="281"/>
    </location>
</feature>
<evidence type="ECO:0000313" key="7">
    <source>
        <dbReference type="EMBL" id="KAJ8393540.1"/>
    </source>
</evidence>
<proteinExistence type="predicted"/>
<dbReference type="InterPro" id="IPR050671">
    <property type="entry name" value="CD300_family_receptors"/>
</dbReference>
<feature type="compositionally biased region" description="Polar residues" evidence="4">
    <location>
        <begin position="272"/>
        <end position="281"/>
    </location>
</feature>
<protein>
    <submittedName>
        <fullName evidence="7">Uncharacterized protein</fullName>
    </submittedName>
</protein>
<feature type="signal peptide" evidence="6">
    <location>
        <begin position="1"/>
        <end position="19"/>
    </location>
</feature>
<evidence type="ECO:0000256" key="1">
    <source>
        <dbReference type="ARBA" id="ARBA00004370"/>
    </source>
</evidence>
<dbReference type="PANTHER" id="PTHR11860">
    <property type="entry name" value="POLYMERIC-IMMUNOGLOBULIN RECEPTOR"/>
    <property type="match status" value="1"/>
</dbReference>
<keyword evidence="6" id="KW-0732">Signal</keyword>
<dbReference type="AlphaFoldDB" id="A0AAD7WED7"/>
<feature type="compositionally biased region" description="Low complexity" evidence="4">
    <location>
        <begin position="133"/>
        <end position="142"/>
    </location>
</feature>
<dbReference type="PANTHER" id="PTHR11860:SF87">
    <property type="entry name" value="CMRF35-LIKE MOLECULE 8"/>
    <property type="match status" value="1"/>
</dbReference>
<dbReference type="GO" id="GO:0004888">
    <property type="term" value="F:transmembrane signaling receptor activity"/>
    <property type="evidence" value="ECO:0007669"/>
    <property type="project" value="TreeGrafter"/>
</dbReference>
<dbReference type="GO" id="GO:0005886">
    <property type="term" value="C:plasma membrane"/>
    <property type="evidence" value="ECO:0007669"/>
    <property type="project" value="TreeGrafter"/>
</dbReference>
<organism evidence="7 8">
    <name type="scientific">Aldrovandia affinis</name>
    <dbReference type="NCBI Taxonomy" id="143900"/>
    <lineage>
        <taxon>Eukaryota</taxon>
        <taxon>Metazoa</taxon>
        <taxon>Chordata</taxon>
        <taxon>Craniata</taxon>
        <taxon>Vertebrata</taxon>
        <taxon>Euteleostomi</taxon>
        <taxon>Actinopterygii</taxon>
        <taxon>Neopterygii</taxon>
        <taxon>Teleostei</taxon>
        <taxon>Notacanthiformes</taxon>
        <taxon>Halosauridae</taxon>
        <taxon>Aldrovandia</taxon>
    </lineage>
</organism>
<keyword evidence="5" id="KW-1133">Transmembrane helix</keyword>
<evidence type="ECO:0000256" key="6">
    <source>
        <dbReference type="SAM" id="SignalP"/>
    </source>
</evidence>
<dbReference type="EMBL" id="JAINUG010000136">
    <property type="protein sequence ID" value="KAJ8393540.1"/>
    <property type="molecule type" value="Genomic_DNA"/>
</dbReference>
<dbReference type="Gene3D" id="2.60.40.10">
    <property type="entry name" value="Immunoglobulins"/>
    <property type="match status" value="1"/>
</dbReference>
<keyword evidence="8" id="KW-1185">Reference proteome</keyword>
<comment type="caution">
    <text evidence="7">The sequence shown here is derived from an EMBL/GenBank/DDBJ whole genome shotgun (WGS) entry which is preliminary data.</text>
</comment>
<sequence length="281" mass="31145">MASVIFILLLFLDCRLSSGQGGVDVSGVFSLQFRFDPYYNMYTKSCCKFERAECWGVVNNRGYATDLYKGRISATQYSGLMVVEIWNLQKEDAGIYRCAVLDTPNHVYTDFIVKISDSVHQNPPLPPPKPTRKPTTSKPISPLTAVTPSATPVEILNEYHDTDISRIKGDMWITLAAVLGVSMFILITSVITIVVCLRKRKKSKSGSASCDRSGSVHTASISHDQNSIVYTTVDFKPRQEPTELYANLKVHSSPPKKSPEPSGHLESGDTVEYSTLSVRLQ</sequence>
<evidence type="ECO:0000256" key="3">
    <source>
        <dbReference type="ARBA" id="ARBA00023136"/>
    </source>
</evidence>
<dbReference type="SUPFAM" id="SSF48726">
    <property type="entry name" value="Immunoglobulin"/>
    <property type="match status" value="1"/>
</dbReference>
<evidence type="ECO:0000256" key="4">
    <source>
        <dbReference type="SAM" id="MobiDB-lite"/>
    </source>
</evidence>
<feature type="region of interest" description="Disordered" evidence="4">
    <location>
        <begin position="119"/>
        <end position="143"/>
    </location>
</feature>
<name>A0AAD7WED7_9TELE</name>
<comment type="subcellular location">
    <subcellularLocation>
        <location evidence="1">Membrane</location>
    </subcellularLocation>
</comment>
<gene>
    <name evidence="7" type="ORF">AAFF_G00060130</name>
</gene>
<dbReference type="InterPro" id="IPR036179">
    <property type="entry name" value="Ig-like_dom_sf"/>
</dbReference>
<keyword evidence="3 5" id="KW-0472">Membrane</keyword>
<accession>A0AAD7WED7</accession>
<feature type="chain" id="PRO_5042132973" evidence="6">
    <location>
        <begin position="20"/>
        <end position="281"/>
    </location>
</feature>
<evidence type="ECO:0000313" key="8">
    <source>
        <dbReference type="Proteomes" id="UP001221898"/>
    </source>
</evidence>
<reference evidence="7" key="1">
    <citation type="journal article" date="2023" name="Science">
        <title>Genome structures resolve the early diversification of teleost fishes.</title>
        <authorList>
            <person name="Parey E."/>
            <person name="Louis A."/>
            <person name="Montfort J."/>
            <person name="Bouchez O."/>
            <person name="Roques C."/>
            <person name="Iampietro C."/>
            <person name="Lluch J."/>
            <person name="Castinel A."/>
            <person name="Donnadieu C."/>
            <person name="Desvignes T."/>
            <person name="Floi Bucao C."/>
            <person name="Jouanno E."/>
            <person name="Wen M."/>
            <person name="Mejri S."/>
            <person name="Dirks R."/>
            <person name="Jansen H."/>
            <person name="Henkel C."/>
            <person name="Chen W.J."/>
            <person name="Zahm M."/>
            <person name="Cabau C."/>
            <person name="Klopp C."/>
            <person name="Thompson A.W."/>
            <person name="Robinson-Rechavi M."/>
            <person name="Braasch I."/>
            <person name="Lecointre G."/>
            <person name="Bobe J."/>
            <person name="Postlethwait J.H."/>
            <person name="Berthelot C."/>
            <person name="Roest Crollius H."/>
            <person name="Guiguen Y."/>
        </authorList>
    </citation>
    <scope>NUCLEOTIDE SEQUENCE</scope>
    <source>
        <strain evidence="7">NC1722</strain>
    </source>
</reference>
<keyword evidence="2 5" id="KW-0812">Transmembrane</keyword>